<sequence length="115" mass="12561">MFSLNSRAERSHIESKASCQSRAGPAGRRQIINVKRSRRGKRRRAGRRRAAAGRGVERRRASLGPHQQKTRSGTKTPSATRASETETSVPISVASAGRSAGGRRAAPQRKYRALI</sequence>
<organism evidence="2 3">
    <name type="scientific">Eumeta variegata</name>
    <name type="common">Bagworm moth</name>
    <name type="synonym">Eumeta japonica</name>
    <dbReference type="NCBI Taxonomy" id="151549"/>
    <lineage>
        <taxon>Eukaryota</taxon>
        <taxon>Metazoa</taxon>
        <taxon>Ecdysozoa</taxon>
        <taxon>Arthropoda</taxon>
        <taxon>Hexapoda</taxon>
        <taxon>Insecta</taxon>
        <taxon>Pterygota</taxon>
        <taxon>Neoptera</taxon>
        <taxon>Endopterygota</taxon>
        <taxon>Lepidoptera</taxon>
        <taxon>Glossata</taxon>
        <taxon>Ditrysia</taxon>
        <taxon>Tineoidea</taxon>
        <taxon>Psychidae</taxon>
        <taxon>Oiketicinae</taxon>
        <taxon>Eumeta</taxon>
    </lineage>
</organism>
<accession>A0A4C1SP04</accession>
<protein>
    <submittedName>
        <fullName evidence="2">Uncharacterized protein</fullName>
    </submittedName>
</protein>
<proteinExistence type="predicted"/>
<name>A0A4C1SP04_EUMVA</name>
<feature type="compositionally biased region" description="Polar residues" evidence="1">
    <location>
        <begin position="65"/>
        <end position="90"/>
    </location>
</feature>
<feature type="compositionally biased region" description="Basic residues" evidence="1">
    <location>
        <begin position="35"/>
        <end position="51"/>
    </location>
</feature>
<evidence type="ECO:0000313" key="3">
    <source>
        <dbReference type="Proteomes" id="UP000299102"/>
    </source>
</evidence>
<gene>
    <name evidence="2" type="ORF">EVAR_74751_1</name>
</gene>
<reference evidence="2 3" key="1">
    <citation type="journal article" date="2019" name="Commun. Biol.">
        <title>The bagworm genome reveals a unique fibroin gene that provides high tensile strength.</title>
        <authorList>
            <person name="Kono N."/>
            <person name="Nakamura H."/>
            <person name="Ohtoshi R."/>
            <person name="Tomita M."/>
            <person name="Numata K."/>
            <person name="Arakawa K."/>
        </authorList>
    </citation>
    <scope>NUCLEOTIDE SEQUENCE [LARGE SCALE GENOMIC DNA]</scope>
</reference>
<dbReference type="AlphaFoldDB" id="A0A4C1SP04"/>
<keyword evidence="3" id="KW-1185">Reference proteome</keyword>
<feature type="compositionally biased region" description="Basic residues" evidence="1">
    <location>
        <begin position="106"/>
        <end position="115"/>
    </location>
</feature>
<dbReference type="EMBL" id="BGZK01000012">
    <property type="protein sequence ID" value="GBP03963.1"/>
    <property type="molecule type" value="Genomic_DNA"/>
</dbReference>
<feature type="compositionally biased region" description="Low complexity" evidence="1">
    <location>
        <begin position="92"/>
        <end position="105"/>
    </location>
</feature>
<dbReference type="Proteomes" id="UP000299102">
    <property type="component" value="Unassembled WGS sequence"/>
</dbReference>
<evidence type="ECO:0000313" key="2">
    <source>
        <dbReference type="EMBL" id="GBP03963.1"/>
    </source>
</evidence>
<evidence type="ECO:0000256" key="1">
    <source>
        <dbReference type="SAM" id="MobiDB-lite"/>
    </source>
</evidence>
<comment type="caution">
    <text evidence="2">The sequence shown here is derived from an EMBL/GenBank/DDBJ whole genome shotgun (WGS) entry which is preliminary data.</text>
</comment>
<feature type="region of interest" description="Disordered" evidence="1">
    <location>
        <begin position="1"/>
        <end position="115"/>
    </location>
</feature>